<proteinExistence type="predicted"/>
<comment type="caution">
    <text evidence="1">The sequence shown here is derived from an EMBL/GenBank/DDBJ whole genome shotgun (WGS) entry which is preliminary data.</text>
</comment>
<dbReference type="RefSeq" id="WP_306845510.1">
    <property type="nucleotide sequence ID" value="NZ_JAUSRL010000005.1"/>
</dbReference>
<name>A0ABT9SPN4_9FLAO</name>
<reference evidence="1 2" key="1">
    <citation type="submission" date="2023-07" db="EMBL/GenBank/DDBJ databases">
        <title>Sorghum-associated microbial communities from plants grown in Nebraska, USA.</title>
        <authorList>
            <person name="Schachtman D."/>
        </authorList>
    </citation>
    <scope>NUCLEOTIDE SEQUENCE [LARGE SCALE GENOMIC DNA]</scope>
    <source>
        <strain evidence="1 2">CC351</strain>
    </source>
</reference>
<protein>
    <recommendedName>
        <fullName evidence="3">YD repeat-containing protein</fullName>
    </recommendedName>
</protein>
<sequence>MKKNKFKLIVLFSFFIYTEHKSQQNLLEKQLYNVASPEVANLMKYSDFSELDYIGKTNISVLIYDINFGSIKVPVNISYNTKGNKVADIATSVGLGWNLNAGGNLTVKVNDQNDFTETYSYYTTSTFEPEQSLSWHRQSKGYLSTAFPDQLFYSNIPGQQLCINSRIEWSDDTMIDAAPDFYYINAPGFNDKFYLTRINDTQFKANFFNSTNAKLNNNLILTIRPTCSGYESTFWGNQGKASVFYQVDKFEITAENGYIYTFNDYEISKLTEYPQDFFSHDAIQVNNWYLTKMKDPISGREINFEYESYTNNYEHPSLTTLQYVSFGNYNVAYNYASGSNSTIYEPSPVLWNRATTSKLSAKRLKKISTNQETVEFIYGFNRIDYPGNGLTNIQVKNTNGNIIKYTDFTYSYFDSGNCSLGDYECKRLKLNSIYDSTSGMHTFYYDDNNFPPRSSSKVDFLGYYNNNNSNITFSKTDFHPYENNYFPVAKTYFYPDLVNDNILPFKLINKTPYFESNNGIDKTPSIISKLGLLQKIVYPTGGFLELNYENDDFMYEGAKYILGSTRISNVKLYDSQNIISKEIKYKYINDDNSSSGQINFITTPASITRTNVSPGIGFNTNAIVGYSRIIEETTGKGYIEKKYSNFSDYPDTFMTSDTNFTDQGVKNLLKFLKFPQSYVQSFDERRGKLISANYYNEGLTSPIKREKYTYDYNVKDALKVQKTFSSYYPTGGQELSGSYTASNYLLRYFNNIHSDSREEFFSGNIIKEENFYNYDDARMIYKKSIFNDDIIEEYYRNAKDKSIQKLIDVNILNKPIEVEKKKNGKTLNKQEVKYENSTNIFPTSELSYDLKTNLMGVEITYDKYDNNGNLQQYTSKSGIPTAIIWGYNRTHPIAKVEGAKLSDISQSAIDAIVNASNTDASAVSNNDETSFLDTLKTFKNSLPNYQITTYTYDPLIGVRSITPPSGIRELYKYDTANRLEKVIDVNGKVLKEYKYNYKN</sequence>
<dbReference type="EMBL" id="JAUSRL010000005">
    <property type="protein sequence ID" value="MDP9961403.1"/>
    <property type="molecule type" value="Genomic_DNA"/>
</dbReference>
<gene>
    <name evidence="1" type="ORF">J2T04_003301</name>
</gene>
<keyword evidence="2" id="KW-1185">Reference proteome</keyword>
<evidence type="ECO:0000313" key="2">
    <source>
        <dbReference type="Proteomes" id="UP001235513"/>
    </source>
</evidence>
<evidence type="ECO:0000313" key="1">
    <source>
        <dbReference type="EMBL" id="MDP9961403.1"/>
    </source>
</evidence>
<accession>A0ABT9SPN4</accession>
<dbReference type="Proteomes" id="UP001235513">
    <property type="component" value="Unassembled WGS sequence"/>
</dbReference>
<evidence type="ECO:0008006" key="3">
    <source>
        <dbReference type="Google" id="ProtNLM"/>
    </source>
</evidence>
<organism evidence="1 2">
    <name type="scientific">Chryseobacterium lathyri</name>
    <dbReference type="NCBI Taxonomy" id="395933"/>
    <lineage>
        <taxon>Bacteria</taxon>
        <taxon>Pseudomonadati</taxon>
        <taxon>Bacteroidota</taxon>
        <taxon>Flavobacteriia</taxon>
        <taxon>Flavobacteriales</taxon>
        <taxon>Weeksellaceae</taxon>
        <taxon>Chryseobacterium group</taxon>
        <taxon>Chryseobacterium</taxon>
    </lineage>
</organism>